<keyword evidence="1" id="KW-1133">Transmembrane helix</keyword>
<feature type="transmembrane region" description="Helical" evidence="1">
    <location>
        <begin position="71"/>
        <end position="89"/>
    </location>
</feature>
<dbReference type="Proteomes" id="UP000663992">
    <property type="component" value="Unassembled WGS sequence"/>
</dbReference>
<gene>
    <name evidence="2" type="ORF">J0A65_08340</name>
</gene>
<evidence type="ECO:0000313" key="3">
    <source>
        <dbReference type="Proteomes" id="UP000663992"/>
    </source>
</evidence>
<feature type="transmembrane region" description="Helical" evidence="1">
    <location>
        <begin position="47"/>
        <end position="64"/>
    </location>
</feature>
<dbReference type="EMBL" id="JAFKCS010000006">
    <property type="protein sequence ID" value="MBN7819872.1"/>
    <property type="molecule type" value="Genomic_DNA"/>
</dbReference>
<protein>
    <submittedName>
        <fullName evidence="2">Uncharacterized protein</fullName>
    </submittedName>
</protein>
<organism evidence="2 3">
    <name type="scientific">Bowmanella yangjiangensis</name>
    <dbReference type="NCBI Taxonomy" id="2811230"/>
    <lineage>
        <taxon>Bacteria</taxon>
        <taxon>Pseudomonadati</taxon>
        <taxon>Pseudomonadota</taxon>
        <taxon>Gammaproteobacteria</taxon>
        <taxon>Alteromonadales</taxon>
        <taxon>Alteromonadaceae</taxon>
        <taxon>Bowmanella</taxon>
    </lineage>
</organism>
<evidence type="ECO:0000256" key="1">
    <source>
        <dbReference type="SAM" id="Phobius"/>
    </source>
</evidence>
<keyword evidence="1" id="KW-0472">Membrane</keyword>
<dbReference type="RefSeq" id="WP_206593709.1">
    <property type="nucleotide sequence ID" value="NZ_JAFKCS010000006.1"/>
</dbReference>
<accession>A0ABS3CRZ1</accession>
<reference evidence="2 3" key="1">
    <citation type="submission" date="2021-03" db="EMBL/GenBank/DDBJ databases">
        <title>novel species isolated from a fishpond in China.</title>
        <authorList>
            <person name="Lu H."/>
            <person name="Cai Z."/>
        </authorList>
    </citation>
    <scope>NUCLEOTIDE SEQUENCE [LARGE SCALE GENOMIC DNA]</scope>
    <source>
        <strain evidence="2 3">Y57</strain>
    </source>
</reference>
<evidence type="ECO:0000313" key="2">
    <source>
        <dbReference type="EMBL" id="MBN7819872.1"/>
    </source>
</evidence>
<feature type="transmembrane region" description="Helical" evidence="1">
    <location>
        <begin position="7"/>
        <end position="27"/>
    </location>
</feature>
<name>A0ABS3CRZ1_9ALTE</name>
<comment type="caution">
    <text evidence="2">The sequence shown here is derived from an EMBL/GenBank/DDBJ whole genome shotgun (WGS) entry which is preliminary data.</text>
</comment>
<keyword evidence="3" id="KW-1185">Reference proteome</keyword>
<feature type="transmembrane region" description="Helical" evidence="1">
    <location>
        <begin position="104"/>
        <end position="123"/>
    </location>
</feature>
<proteinExistence type="predicted"/>
<keyword evidence="1" id="KW-0812">Transmembrane</keyword>
<sequence>MDKLSIFANIGRSIAALCIALFIVFWFPSPAFDACFPDNSSYVCGQWPNLFAGLVFVLVGYYLGPKSKYHYIPGLLIFGFLGSAEHIRFGGQLLEILAEAPFQSFYYGGLVSLLIIVAIKYVNNRWVQSVPNKLINKDK</sequence>